<gene>
    <name evidence="1" type="ORF">METZ01_LOCUS495920</name>
</gene>
<accession>A0A383DEZ7</accession>
<protein>
    <submittedName>
        <fullName evidence="1">Uncharacterized protein</fullName>
    </submittedName>
</protein>
<dbReference type="EMBL" id="UINC01216786">
    <property type="protein sequence ID" value="SVE43066.1"/>
    <property type="molecule type" value="Genomic_DNA"/>
</dbReference>
<sequence length="31" mass="3441">LGDQERRSIAWNGVFRLTEKKTGNIIIGGNP</sequence>
<feature type="non-terminal residue" evidence="1">
    <location>
        <position position="1"/>
    </location>
</feature>
<reference evidence="1" key="1">
    <citation type="submission" date="2018-05" db="EMBL/GenBank/DDBJ databases">
        <authorList>
            <person name="Lanie J.A."/>
            <person name="Ng W.-L."/>
            <person name="Kazmierczak K.M."/>
            <person name="Andrzejewski T.M."/>
            <person name="Davidsen T.M."/>
            <person name="Wayne K.J."/>
            <person name="Tettelin H."/>
            <person name="Glass J.I."/>
            <person name="Rusch D."/>
            <person name="Podicherti R."/>
            <person name="Tsui H.-C.T."/>
            <person name="Winkler M.E."/>
        </authorList>
    </citation>
    <scope>NUCLEOTIDE SEQUENCE</scope>
</reference>
<evidence type="ECO:0000313" key="1">
    <source>
        <dbReference type="EMBL" id="SVE43066.1"/>
    </source>
</evidence>
<organism evidence="1">
    <name type="scientific">marine metagenome</name>
    <dbReference type="NCBI Taxonomy" id="408172"/>
    <lineage>
        <taxon>unclassified sequences</taxon>
        <taxon>metagenomes</taxon>
        <taxon>ecological metagenomes</taxon>
    </lineage>
</organism>
<proteinExistence type="predicted"/>
<dbReference type="AlphaFoldDB" id="A0A383DEZ7"/>
<name>A0A383DEZ7_9ZZZZ</name>